<dbReference type="GO" id="GO:0046872">
    <property type="term" value="F:metal ion binding"/>
    <property type="evidence" value="ECO:0007669"/>
    <property type="project" value="TreeGrafter"/>
</dbReference>
<gene>
    <name evidence="8" type="primary">gshA</name>
    <name evidence="11" type="ORF">CXK94_01540</name>
</gene>
<evidence type="ECO:0000313" key="12">
    <source>
        <dbReference type="Proteomes" id="UP000236023"/>
    </source>
</evidence>
<keyword evidence="5 8" id="KW-0547">Nucleotide-binding</keyword>
<evidence type="ECO:0000256" key="9">
    <source>
        <dbReference type="RuleBase" id="RU004391"/>
    </source>
</evidence>
<dbReference type="EC" id="6.3.2.2" evidence="8"/>
<sequence length="528" mass="58781">MSDLLSHRLALLAEHPQRSLLTQCLHGIERECLRVDSQGHLALTPHPAALGSALTHPKITTDYSEALLEFITGTDSDPRNTLAELEAIHRFTYAKLGNEYLWSPSMPCPLPDEADIPIAEYGSSHIGRLKHVYRQGLALRYGKTMQCIAGIHYNFSLPEALWPILQADDGDPRSAQDYRSTRYIGLIRNFRRYSWLLMYLFGASPALDAGFLRGRAHQLETLDADTLYLPWATSLRMSDLGYQNNAQAGLTPCYDDLPSYIESLYGAVSTPYPPYVELGTKDAAGNWQQLNTNILQIENEYYSNIRPKRVTASGERPLHALRARGIQYVEVRCLDIDPFLPLGIDASGARFLDAFLLFCALQDSPCLVEGECGAATDNFLKVVKEGRRPGLQLRRCGESLPLATWADELLDEIGRVADLLDRSHGDRRHAEALAVQRAKVADSSLTPSARVLDELRRHGESFSQFAMRQTLAHADYFRSQPPGAAELAEFEALSRQSLAEQAALEAQQETDFDQFVAAYQASLLSIGV</sequence>
<dbReference type="AlphaFoldDB" id="A0A2N8T994"/>
<comment type="pathway">
    <text evidence="1 8 9">Sulfur metabolism; glutathione biosynthesis; glutathione from L-cysteine and L-glutamate: step 1/2.</text>
</comment>
<dbReference type="SUPFAM" id="SSF55931">
    <property type="entry name" value="Glutamine synthetase/guanido kinase"/>
    <property type="match status" value="1"/>
</dbReference>
<dbReference type="PANTHER" id="PTHR38761">
    <property type="entry name" value="GLUTAMATE--CYSTEINE LIGASE"/>
    <property type="match status" value="1"/>
</dbReference>
<dbReference type="GO" id="GO:0004357">
    <property type="term" value="F:glutamate-cysteine ligase activity"/>
    <property type="evidence" value="ECO:0007669"/>
    <property type="project" value="UniProtKB-UniRule"/>
</dbReference>
<evidence type="ECO:0000256" key="8">
    <source>
        <dbReference type="HAMAP-Rule" id="MF_00578"/>
    </source>
</evidence>
<dbReference type="HAMAP" id="MF_00578">
    <property type="entry name" value="Glu_cys_ligase"/>
    <property type="match status" value="1"/>
</dbReference>
<evidence type="ECO:0000256" key="2">
    <source>
        <dbReference type="ARBA" id="ARBA00008772"/>
    </source>
</evidence>
<dbReference type="Pfam" id="PF04262">
    <property type="entry name" value="Glu_cys_ligase"/>
    <property type="match status" value="1"/>
</dbReference>
<reference evidence="11 12" key="1">
    <citation type="submission" date="2018-01" db="EMBL/GenBank/DDBJ databases">
        <title>Denitrification phenotypes of diverse strains of Pseudomonas stutzeri.</title>
        <authorList>
            <person name="Milligan D.A."/>
            <person name="Bergaust L."/>
            <person name="Bakken L.R."/>
            <person name="Frostegard A."/>
        </authorList>
    </citation>
    <scope>NUCLEOTIDE SEQUENCE [LARGE SCALE GENOMIC DNA]</scope>
    <source>
        <strain evidence="11 12">24a75</strain>
    </source>
</reference>
<keyword evidence="4 8" id="KW-0317">Glutathione biosynthesis</keyword>
<keyword evidence="3 8" id="KW-0436">Ligase</keyword>
<evidence type="ECO:0000256" key="7">
    <source>
        <dbReference type="ARBA" id="ARBA00048819"/>
    </source>
</evidence>
<evidence type="ECO:0000256" key="5">
    <source>
        <dbReference type="ARBA" id="ARBA00022741"/>
    </source>
</evidence>
<dbReference type="InterPro" id="IPR006334">
    <property type="entry name" value="Glut_cys_ligase"/>
</dbReference>
<comment type="caution">
    <text evidence="11">The sequence shown here is derived from an EMBL/GenBank/DDBJ whole genome shotgun (WGS) entry which is preliminary data.</text>
</comment>
<proteinExistence type="inferred from homology"/>
<accession>A0A2N8T994</accession>
<evidence type="ECO:0000259" key="10">
    <source>
        <dbReference type="Pfam" id="PF04262"/>
    </source>
</evidence>
<dbReference type="InterPro" id="IPR007370">
    <property type="entry name" value="Glu_cys_ligase"/>
</dbReference>
<evidence type="ECO:0000313" key="11">
    <source>
        <dbReference type="EMBL" id="PNG11289.1"/>
    </source>
</evidence>
<keyword evidence="6 8" id="KW-0067">ATP-binding</keyword>
<dbReference type="GO" id="GO:0006750">
    <property type="term" value="P:glutathione biosynthetic process"/>
    <property type="evidence" value="ECO:0007669"/>
    <property type="project" value="UniProtKB-UniRule"/>
</dbReference>
<evidence type="ECO:0000256" key="6">
    <source>
        <dbReference type="ARBA" id="ARBA00022840"/>
    </source>
</evidence>
<dbReference type="EMBL" id="POUT01000001">
    <property type="protein sequence ID" value="PNG11289.1"/>
    <property type="molecule type" value="Genomic_DNA"/>
</dbReference>
<dbReference type="NCBIfam" id="TIGR01434">
    <property type="entry name" value="glu_cys_ligase"/>
    <property type="match status" value="1"/>
</dbReference>
<protein>
    <recommendedName>
        <fullName evidence="8">Glutamate--cysteine ligase</fullName>
        <ecNumber evidence="8">6.3.2.2</ecNumber>
    </recommendedName>
    <alternativeName>
        <fullName evidence="8">Gamma-ECS</fullName>
        <shortName evidence="8">GCS</shortName>
    </alternativeName>
    <alternativeName>
        <fullName evidence="8">Gamma-glutamylcysteine synthetase</fullName>
    </alternativeName>
</protein>
<evidence type="ECO:0000256" key="4">
    <source>
        <dbReference type="ARBA" id="ARBA00022684"/>
    </source>
</evidence>
<comment type="similarity">
    <text evidence="2 8">Belongs to the glutamate--cysteine ligase type 1 family. Type 1 subfamily.</text>
</comment>
<evidence type="ECO:0000256" key="3">
    <source>
        <dbReference type="ARBA" id="ARBA00022598"/>
    </source>
</evidence>
<organism evidence="11 12">
    <name type="scientific">Stutzerimonas stutzeri</name>
    <name type="common">Pseudomonas stutzeri</name>
    <dbReference type="NCBI Taxonomy" id="316"/>
    <lineage>
        <taxon>Bacteria</taxon>
        <taxon>Pseudomonadati</taxon>
        <taxon>Pseudomonadota</taxon>
        <taxon>Gammaproteobacteria</taxon>
        <taxon>Pseudomonadales</taxon>
        <taxon>Pseudomonadaceae</taxon>
        <taxon>Stutzerimonas</taxon>
    </lineage>
</organism>
<dbReference type="GO" id="GO:0005524">
    <property type="term" value="F:ATP binding"/>
    <property type="evidence" value="ECO:0007669"/>
    <property type="project" value="UniProtKB-KW"/>
</dbReference>
<comment type="catalytic activity">
    <reaction evidence="7 8 9">
        <text>L-cysteine + L-glutamate + ATP = gamma-L-glutamyl-L-cysteine + ADP + phosphate + H(+)</text>
        <dbReference type="Rhea" id="RHEA:13285"/>
        <dbReference type="ChEBI" id="CHEBI:15378"/>
        <dbReference type="ChEBI" id="CHEBI:29985"/>
        <dbReference type="ChEBI" id="CHEBI:30616"/>
        <dbReference type="ChEBI" id="CHEBI:35235"/>
        <dbReference type="ChEBI" id="CHEBI:43474"/>
        <dbReference type="ChEBI" id="CHEBI:58173"/>
        <dbReference type="ChEBI" id="CHEBI:456216"/>
        <dbReference type="EC" id="6.3.2.2"/>
    </reaction>
</comment>
<dbReference type="InterPro" id="IPR014746">
    <property type="entry name" value="Gln_synth/guanido_kin_cat_dom"/>
</dbReference>
<dbReference type="Proteomes" id="UP000236023">
    <property type="component" value="Unassembled WGS sequence"/>
</dbReference>
<dbReference type="GO" id="GO:0005829">
    <property type="term" value="C:cytosol"/>
    <property type="evidence" value="ECO:0007669"/>
    <property type="project" value="TreeGrafter"/>
</dbReference>
<dbReference type="Gene3D" id="3.30.590.20">
    <property type="match status" value="1"/>
</dbReference>
<dbReference type="UniPathway" id="UPA00142">
    <property type="reaction ID" value="UER00209"/>
</dbReference>
<name>A0A2N8T994_STUST</name>
<feature type="domain" description="Glutamate--cysteine ligase" evidence="10">
    <location>
        <begin position="10"/>
        <end position="382"/>
    </location>
</feature>
<dbReference type="PANTHER" id="PTHR38761:SF1">
    <property type="entry name" value="GLUTAMATE--CYSTEINE LIGASE"/>
    <property type="match status" value="1"/>
</dbReference>
<dbReference type="RefSeq" id="WP_102893016.1">
    <property type="nucleotide sequence ID" value="NZ_JAMOHU010000014.1"/>
</dbReference>
<evidence type="ECO:0000256" key="1">
    <source>
        <dbReference type="ARBA" id="ARBA00005006"/>
    </source>
</evidence>